<reference evidence="6" key="1">
    <citation type="submission" date="2025-08" db="UniProtKB">
        <authorList>
            <consortium name="Ensembl"/>
        </authorList>
    </citation>
    <scope>IDENTIFICATION</scope>
</reference>
<dbReference type="Ensembl" id="ENSCVAT00000017213.1">
    <property type="protein sequence ID" value="ENSCVAP00000026801.1"/>
    <property type="gene ID" value="ENSCVAG00000012655.1"/>
</dbReference>
<dbReference type="InterPro" id="IPR039496">
    <property type="entry name" value="CCDC92/74_N"/>
</dbReference>
<dbReference type="STRING" id="28743.ENSCVAP00000026801"/>
<protein>
    <submittedName>
        <fullName evidence="6">Si:ch211-222n4.2</fullName>
    </submittedName>
</protein>
<feature type="region of interest" description="Disordered" evidence="3">
    <location>
        <begin position="44"/>
        <end position="68"/>
    </location>
</feature>
<dbReference type="Proteomes" id="UP000265020">
    <property type="component" value="Unassembled WGS sequence"/>
</dbReference>
<evidence type="ECO:0000256" key="1">
    <source>
        <dbReference type="ARBA" id="ARBA00023054"/>
    </source>
</evidence>
<dbReference type="InterPro" id="IPR029422">
    <property type="entry name" value="CCDC74_C"/>
</dbReference>
<evidence type="ECO:0000256" key="2">
    <source>
        <dbReference type="SAM" id="Coils"/>
    </source>
</evidence>
<organism evidence="6 7">
    <name type="scientific">Cyprinodon variegatus</name>
    <name type="common">Sheepshead minnow</name>
    <dbReference type="NCBI Taxonomy" id="28743"/>
    <lineage>
        <taxon>Eukaryota</taxon>
        <taxon>Metazoa</taxon>
        <taxon>Chordata</taxon>
        <taxon>Craniata</taxon>
        <taxon>Vertebrata</taxon>
        <taxon>Euteleostomi</taxon>
        <taxon>Actinopterygii</taxon>
        <taxon>Neopterygii</taxon>
        <taxon>Teleostei</taxon>
        <taxon>Neoteleostei</taxon>
        <taxon>Acanthomorphata</taxon>
        <taxon>Ovalentaria</taxon>
        <taxon>Atherinomorphae</taxon>
        <taxon>Cyprinodontiformes</taxon>
        <taxon>Cyprinodontidae</taxon>
        <taxon>Cyprinodon</taxon>
    </lineage>
</organism>
<dbReference type="GeneTree" id="ENSGT00940000167368"/>
<dbReference type="PANTHER" id="PTHR14882">
    <property type="entry name" value="COILED-COIL DOMAIN-CONTAINING 74A"/>
    <property type="match status" value="1"/>
</dbReference>
<dbReference type="Pfam" id="PF14917">
    <property type="entry name" value="CCDC74_C"/>
    <property type="match status" value="1"/>
</dbReference>
<evidence type="ECO:0000313" key="7">
    <source>
        <dbReference type="Proteomes" id="UP000265020"/>
    </source>
</evidence>
<evidence type="ECO:0000256" key="3">
    <source>
        <dbReference type="SAM" id="MobiDB-lite"/>
    </source>
</evidence>
<keyword evidence="1 2" id="KW-0175">Coiled coil</keyword>
<feature type="domain" description="CCDC92/74 N-terminal" evidence="4">
    <location>
        <begin position="2"/>
        <end position="51"/>
    </location>
</feature>
<evidence type="ECO:0000259" key="5">
    <source>
        <dbReference type="Pfam" id="PF14917"/>
    </source>
</evidence>
<accession>A0A3Q2E3L4</accession>
<evidence type="ECO:0000259" key="4">
    <source>
        <dbReference type="Pfam" id="PF14916"/>
    </source>
</evidence>
<sequence>MASLQRNIQFLQEQHKETLEKLHAEIEYLRKENNLKYKMIMESHQTSRKTSLQPLRVRSNPSRPPHPPTLQECEIIIQQMFKSNNLQSQEIARLKALLRDFVLSKKIPPENHMSSKAYLIDKPVLPALKQSLSSNSAIRERRSRVLHRGHCKWTFH</sequence>
<evidence type="ECO:0000313" key="6">
    <source>
        <dbReference type="Ensembl" id="ENSCVAP00000026801.1"/>
    </source>
</evidence>
<dbReference type="PANTHER" id="PTHR14882:SF5">
    <property type="entry name" value="COILED-COIL DOMAIN CONTAINING 74A"/>
    <property type="match status" value="1"/>
</dbReference>
<proteinExistence type="predicted"/>
<dbReference type="InterPro" id="IPR040370">
    <property type="entry name" value="CCDC74A/CCDC74B/CCDC92"/>
</dbReference>
<dbReference type="Pfam" id="PF14916">
    <property type="entry name" value="CCDC92"/>
    <property type="match status" value="1"/>
</dbReference>
<keyword evidence="7" id="KW-1185">Reference proteome</keyword>
<dbReference type="AlphaFoldDB" id="A0A3Q2E3L4"/>
<name>A0A3Q2E3L4_CYPVA</name>
<feature type="coiled-coil region" evidence="2">
    <location>
        <begin position="1"/>
        <end position="32"/>
    </location>
</feature>
<reference evidence="6" key="2">
    <citation type="submission" date="2025-09" db="UniProtKB">
        <authorList>
            <consortium name="Ensembl"/>
        </authorList>
    </citation>
    <scope>IDENTIFICATION</scope>
</reference>
<feature type="domain" description="Coiled coil protein 74 C-terminal" evidence="5">
    <location>
        <begin position="61"/>
        <end position="121"/>
    </location>
</feature>